<dbReference type="Pfam" id="PF00078">
    <property type="entry name" value="RVT_1"/>
    <property type="match status" value="1"/>
</dbReference>
<dbReference type="SUPFAM" id="SSF53098">
    <property type="entry name" value="Ribonuclease H-like"/>
    <property type="match status" value="1"/>
</dbReference>
<dbReference type="InterPro" id="IPR012337">
    <property type="entry name" value="RNaseH-like_sf"/>
</dbReference>
<feature type="domain" description="Integrase catalytic" evidence="2">
    <location>
        <begin position="1010"/>
        <end position="1180"/>
    </location>
</feature>
<dbReference type="AlphaFoldDB" id="A0A7J6LLP3"/>
<dbReference type="InterPro" id="IPR043128">
    <property type="entry name" value="Rev_trsase/Diguanyl_cyclase"/>
</dbReference>
<accession>A0A7J6LLP3</accession>
<dbReference type="GO" id="GO:0015074">
    <property type="term" value="P:DNA integration"/>
    <property type="evidence" value="ECO:0007669"/>
    <property type="project" value="InterPro"/>
</dbReference>
<dbReference type="EMBL" id="JAAPAO010000432">
    <property type="protein sequence ID" value="KAF4659970.1"/>
    <property type="molecule type" value="Genomic_DNA"/>
</dbReference>
<protein>
    <recommendedName>
        <fullName evidence="2">Integrase catalytic domain-containing protein</fullName>
    </recommendedName>
</protein>
<feature type="compositionally biased region" description="Basic and acidic residues" evidence="1">
    <location>
        <begin position="1"/>
        <end position="26"/>
    </location>
</feature>
<sequence>MQNVTKKEASKEEATAAAASEDKQDGEAPTTNAYSLLPATDATWLAHSSDKPLHSMPLTVDMSIIPVTGDKEPKTLRMLLDTGAARSFVAEDWRDNNMGFIHGTREEEVDVMLADKRRFTARQSVLLYVSPPGKTGPLPIWCLVSSSLSTPVILGMASLRSLRLMLYLSPDSVLLKSGVSDSAIRSLSSSTSEDTGCRAMASDKVVSLLYKASESQFGEKQVGLDLMLLCEPECHQSMLCSVLTERMPPEFSDLEGSTLPSSERGLEDPSSPSSDEDGNNKTLFVGLTPADHLTIEGQKKDVSRYTYSIPWLADKRPVVPDRRTIEKAIHADRKFCDRLQESGHLDAYSAVFDKYLLHGIIEVVPPEHYVHCKALLRHFAVHSDSRTTPVRPVLDGRAFAGLIGSGLGNKSSKDRVLRSTLRALGGFRLYKCAATLDVTMAFYMLLHTYDDSFYFCIPFRGRLYRLRAPPMGGPHSPGCLLDAMQRLCDEALSDFVCLYPHLVKNGLVPVCFCFYMDDLVVGADTPQLLSLAIRCLLTVCDRHGFNCSEKKRQIGPPEGANAAHVLGLQWNKNDQICIVLPDPSSLPPPYSCPSNDNLLAVTIRDLMGYVARIYNPLGFIGHMLLAMRLVVKEELDRTVDKDLDSFITIPSYDSILRFTEDLARFPGIPRVLSVREDPTICVFMDASGFGYGIVVTDSLFNIIRCNSKIISGPRTAWSIVKKELYALQQSVIFYEETCLALLAVDKPLQLVPQFYTDNAADYFRLRKAMQYAEEEDSSQPWPPKHLDIRPWEAKVLLQLAKDIKDLQGSVYHLAGRHNPADAFSRGNAISVLPQVDEGLKLAVEVARRREGLSYDYDYETEYKLGNEECLCTIQLSDSENPVSLKEAIISMQYGDSTLGRLLDPEKFGCPEPRLLRKYSVIYPRDGTPKYVVNAVTDGLVVPYGRQSDVVKALHLFYSHLGSHKLYKSTVHDFDCGSLKNFVSCQHDCEVCRVQRGYRSLSHRLGRSLSRTDRAWEVLNVDLIGPFMQKDRVVYDSKVESTMCLVLVDSYTGFLAYSVLHDYAPGIEVAKSLNGICLDHQYPKGIVSDNDSRFCSVPVSSWALGMGIRWATVPPHCSRWNGWAESKHKLINYFLRALLTECGYDKPYQIRQAAAAFLDKNIPLKMPSNDELELMILDYSRRLTEDSKWVAVDAENLDATLRSRKVLADESVLRSNFDTLKLDPYWNPVVYKVISIRGQIAAITSDPLRARPFFEYIGNLKRIEV</sequence>
<dbReference type="InterPro" id="IPR043502">
    <property type="entry name" value="DNA/RNA_pol_sf"/>
</dbReference>
<feature type="region of interest" description="Disordered" evidence="1">
    <location>
        <begin position="251"/>
        <end position="282"/>
    </location>
</feature>
<dbReference type="Gene3D" id="3.10.10.10">
    <property type="entry name" value="HIV Type 1 Reverse Transcriptase, subunit A, domain 1"/>
    <property type="match status" value="1"/>
</dbReference>
<organism evidence="3 4">
    <name type="scientific">Perkinsus chesapeaki</name>
    <name type="common">Clam parasite</name>
    <name type="synonym">Perkinsus andrewsi</name>
    <dbReference type="NCBI Taxonomy" id="330153"/>
    <lineage>
        <taxon>Eukaryota</taxon>
        <taxon>Sar</taxon>
        <taxon>Alveolata</taxon>
        <taxon>Perkinsozoa</taxon>
        <taxon>Perkinsea</taxon>
        <taxon>Perkinsida</taxon>
        <taxon>Perkinsidae</taxon>
        <taxon>Perkinsus</taxon>
    </lineage>
</organism>
<evidence type="ECO:0000256" key="1">
    <source>
        <dbReference type="SAM" id="MobiDB-lite"/>
    </source>
</evidence>
<gene>
    <name evidence="3" type="ORF">FOL47_007366</name>
</gene>
<evidence type="ECO:0000313" key="4">
    <source>
        <dbReference type="Proteomes" id="UP000591131"/>
    </source>
</evidence>
<reference evidence="3 4" key="1">
    <citation type="submission" date="2020-04" db="EMBL/GenBank/DDBJ databases">
        <title>Perkinsus chesapeaki whole genome sequence.</title>
        <authorList>
            <person name="Bogema D.R."/>
        </authorList>
    </citation>
    <scope>NUCLEOTIDE SEQUENCE [LARGE SCALE GENOMIC DNA]</scope>
    <source>
        <strain evidence="3">ATCC PRA-425</strain>
    </source>
</reference>
<dbReference type="InterPro" id="IPR000477">
    <property type="entry name" value="RT_dom"/>
</dbReference>
<dbReference type="InterPro" id="IPR001584">
    <property type="entry name" value="Integrase_cat-core"/>
</dbReference>
<dbReference type="OrthoDB" id="8033604at2759"/>
<name>A0A7J6LLP3_PERCH</name>
<dbReference type="SUPFAM" id="SSF56672">
    <property type="entry name" value="DNA/RNA polymerases"/>
    <property type="match status" value="1"/>
</dbReference>
<dbReference type="InterPro" id="IPR050951">
    <property type="entry name" value="Retrovirus_Pol_polyprotein"/>
</dbReference>
<dbReference type="PROSITE" id="PS50994">
    <property type="entry name" value="INTEGRASE"/>
    <property type="match status" value="1"/>
</dbReference>
<evidence type="ECO:0000313" key="3">
    <source>
        <dbReference type="EMBL" id="KAF4659970.1"/>
    </source>
</evidence>
<dbReference type="PANTHER" id="PTHR37984">
    <property type="entry name" value="PROTEIN CBG26694"/>
    <property type="match status" value="1"/>
</dbReference>
<feature type="region of interest" description="Disordered" evidence="1">
    <location>
        <begin position="1"/>
        <end position="32"/>
    </location>
</feature>
<dbReference type="Gene3D" id="3.30.70.270">
    <property type="match status" value="1"/>
</dbReference>
<dbReference type="GO" id="GO:0003676">
    <property type="term" value="F:nucleic acid binding"/>
    <property type="evidence" value="ECO:0007669"/>
    <property type="project" value="InterPro"/>
</dbReference>
<keyword evidence="4" id="KW-1185">Reference proteome</keyword>
<comment type="caution">
    <text evidence="3">The sequence shown here is derived from an EMBL/GenBank/DDBJ whole genome shotgun (WGS) entry which is preliminary data.</text>
</comment>
<evidence type="ECO:0000259" key="2">
    <source>
        <dbReference type="PROSITE" id="PS50994"/>
    </source>
</evidence>
<dbReference type="Gene3D" id="3.30.420.10">
    <property type="entry name" value="Ribonuclease H-like superfamily/Ribonuclease H"/>
    <property type="match status" value="1"/>
</dbReference>
<dbReference type="Proteomes" id="UP000591131">
    <property type="component" value="Unassembled WGS sequence"/>
</dbReference>
<dbReference type="InterPro" id="IPR036397">
    <property type="entry name" value="RNaseH_sf"/>
</dbReference>
<dbReference type="PANTHER" id="PTHR37984:SF5">
    <property type="entry name" value="PROTEIN NYNRIN-LIKE"/>
    <property type="match status" value="1"/>
</dbReference>
<proteinExistence type="predicted"/>